<dbReference type="InterPro" id="IPR008948">
    <property type="entry name" value="L-Aspartase-like"/>
</dbReference>
<evidence type="ECO:0000256" key="8">
    <source>
        <dbReference type="ARBA" id="ARBA00022605"/>
    </source>
</evidence>
<dbReference type="PANTHER" id="PTHR43814:SF1">
    <property type="entry name" value="ARGININOSUCCINATE LYASE"/>
    <property type="match status" value="1"/>
</dbReference>
<comment type="catalytic activity">
    <reaction evidence="10">
        <text>2-(N(omega)-L-arginino)succinate = fumarate + L-arginine</text>
        <dbReference type="Rhea" id="RHEA:24020"/>
        <dbReference type="ChEBI" id="CHEBI:29806"/>
        <dbReference type="ChEBI" id="CHEBI:32682"/>
        <dbReference type="ChEBI" id="CHEBI:57472"/>
        <dbReference type="EC" id="4.3.2.1"/>
    </reaction>
    <physiologicalReaction direction="left-to-right" evidence="10">
        <dbReference type="Rhea" id="RHEA:24021"/>
    </physiologicalReaction>
    <physiologicalReaction direction="right-to-left" evidence="10">
        <dbReference type="Rhea" id="RHEA:24022"/>
    </physiologicalReaction>
</comment>
<dbReference type="PANTHER" id="PTHR43814">
    <property type="entry name" value="ARGININOSUCCINATE LYASE"/>
    <property type="match status" value="1"/>
</dbReference>
<dbReference type="UniPathway" id="UPA00158">
    <property type="reaction ID" value="UER00273"/>
</dbReference>
<evidence type="ECO:0000313" key="18">
    <source>
        <dbReference type="Proteomes" id="UP000694542"/>
    </source>
</evidence>
<sequence>MASESGKLWGGRFVGAVDPVMEKFNSSIAYDRALWEVDVQGSKAYSRGLQKAGLLTKEEMDQILHALDKVAEEWAQGTFKVNPSDEDIHTANERRLKELIGETAGKLHTGRSRNDQVVTDLRLWMRQDCSRLSALLWELIRTMVDRAEAEHDVLFPGYTHLQRAQPIRWSHWILSHAVALTRDSERLLEVQKRINVLPLGSGAIAGNPLGVDRELLQAELNFGAITLNSMDATSERDFVAEFLFWASLCMTHLSRMAEDLILYGTKEFSFVQLSDAYSTGSSLMPQKKNPDSLELIRSKAGRVFGRCAGLLMTLKGLPSTYNKDLQEDKEAVFEVSDTMSAVLQVATGVISTLQIHRENMARALSPDMLATDLAYYLVRKGPPVLWRREPRVGLWPQCGAVHHPGGHSALQCRLADRPGASTAAGPAGLEPSPPRFSIKLAQEEAAAFFLPGLAPSAVGFQEPSRSGEHGQGWQEEMGKEERGLGPLPCSGPTPSPAGQLGNLLPGVSWEDWPPGSLDGT</sequence>
<evidence type="ECO:0000256" key="4">
    <source>
        <dbReference type="ARBA" id="ARBA00012338"/>
    </source>
</evidence>
<comment type="function">
    <text evidence="11">Catalyzes the reversible cleavage of L-argininosuccinate to fumarate and L-arginine, an intermediate step reaction in the urea cycle mostly providing for hepatic nitrogen detoxification into excretable urea as well as de novo L-arginine synthesis in nonhepatic tissues. Essential regulator of intracellular and extracellular L-arginine pools. As part of citrulline-nitric oxide cycle, forms tissue-specific multiprotein complexes with argininosuccinate synthase ASS1, transport protein SLC7A1 and nitric oxide synthase NOS1, NOS2 or NOS3, allowing for cell-autonomous L-arginine synthesis while channeling extracellular L-arginine to nitric oxide synthesis pathway.</text>
</comment>
<feature type="region of interest" description="Disordered" evidence="13">
    <location>
        <begin position="459"/>
        <end position="520"/>
    </location>
</feature>
<evidence type="ECO:0000313" key="15">
    <source>
        <dbReference type="Ensembl" id="ENSCAFP00000055973.1"/>
    </source>
</evidence>
<keyword evidence="8" id="KW-0028">Amino-acid biosynthesis</keyword>
<dbReference type="OrthoDB" id="408532at2759"/>
<comment type="pathway">
    <text evidence="2">Nitrogen metabolism; urea cycle; L-arginine and fumarate from (N(omega)-L-arginino)succinate: step 1/1.</text>
</comment>
<dbReference type="Proteomes" id="UP000694542">
    <property type="component" value="Chromosome 6"/>
</dbReference>
<organism evidence="16 18">
    <name type="scientific">Canis lupus familiaris</name>
    <name type="common">Dog</name>
    <name type="synonym">Canis familiaris</name>
    <dbReference type="NCBI Taxonomy" id="9615"/>
    <lineage>
        <taxon>Eukaryota</taxon>
        <taxon>Metazoa</taxon>
        <taxon>Chordata</taxon>
        <taxon>Craniata</taxon>
        <taxon>Vertebrata</taxon>
        <taxon>Euteleostomi</taxon>
        <taxon>Mammalia</taxon>
        <taxon>Eutheria</taxon>
        <taxon>Laurasiatheria</taxon>
        <taxon>Carnivora</taxon>
        <taxon>Caniformia</taxon>
        <taxon>Canidae</taxon>
        <taxon>Canis</taxon>
    </lineage>
</organism>
<dbReference type="GO" id="GO:0000050">
    <property type="term" value="P:urea cycle"/>
    <property type="evidence" value="ECO:0007669"/>
    <property type="project" value="UniProtKB-UniPathway"/>
</dbReference>
<dbReference type="FunFam" id="1.10.275.10:FF:000014">
    <property type="entry name" value="Os03g0824900 protein"/>
    <property type="match status" value="1"/>
</dbReference>
<accession>A0A8C0QEX8</accession>
<dbReference type="InterPro" id="IPR022761">
    <property type="entry name" value="Fumarate_lyase_N"/>
</dbReference>
<keyword evidence="6" id="KW-0835">Urea cycle</keyword>
<dbReference type="Ensembl" id="ENSCAFT00040011464.1">
    <property type="protein sequence ID" value="ENSCAFP00040009940.1"/>
    <property type="gene ID" value="ENSCAFG00040006120.1"/>
</dbReference>
<accession>A0A8P0T852</accession>
<dbReference type="HAMAP" id="MF_00006">
    <property type="entry name" value="Arg_succ_lyase"/>
    <property type="match status" value="1"/>
</dbReference>
<evidence type="ECO:0000256" key="3">
    <source>
        <dbReference type="ARBA" id="ARBA00010755"/>
    </source>
</evidence>
<dbReference type="InterPro" id="IPR009049">
    <property type="entry name" value="Argininosuccinate_lyase"/>
</dbReference>
<dbReference type="InterPro" id="IPR000362">
    <property type="entry name" value="Fumarate_lyase_fam"/>
</dbReference>
<evidence type="ECO:0000313" key="16">
    <source>
        <dbReference type="Ensembl" id="ENSCAFP00040009940.1"/>
    </source>
</evidence>
<dbReference type="GO" id="GO:0042450">
    <property type="term" value="P:L-arginine biosynthetic process via ornithine"/>
    <property type="evidence" value="ECO:0007669"/>
    <property type="project" value="InterPro"/>
</dbReference>
<evidence type="ECO:0000256" key="5">
    <source>
        <dbReference type="ARBA" id="ARBA00019698"/>
    </source>
</evidence>
<dbReference type="NCBIfam" id="TIGR00838">
    <property type="entry name" value="argH"/>
    <property type="match status" value="1"/>
</dbReference>
<comment type="similarity">
    <text evidence="3">Belongs to the lyase 1 family. Argininosuccinate lyase subfamily.</text>
</comment>
<name>A0A8C0QEX8_CANLF</name>
<dbReference type="PRINTS" id="PR00145">
    <property type="entry name" value="ARGSUCLYASE"/>
</dbReference>
<evidence type="ECO:0000256" key="1">
    <source>
        <dbReference type="ARBA" id="ARBA00004730"/>
    </source>
</evidence>
<dbReference type="GO" id="GO:0004056">
    <property type="term" value="F:argininosuccinate lyase activity"/>
    <property type="evidence" value="ECO:0007669"/>
    <property type="project" value="UniProtKB-EC"/>
</dbReference>
<dbReference type="Gene3D" id="1.20.200.10">
    <property type="entry name" value="Fumarase/aspartase (Central domain)"/>
    <property type="match status" value="1"/>
</dbReference>
<evidence type="ECO:0000256" key="6">
    <source>
        <dbReference type="ARBA" id="ARBA00022436"/>
    </source>
</evidence>
<feature type="domain" description="Fumarate lyase N-terminal" evidence="14">
    <location>
        <begin position="11"/>
        <end position="305"/>
    </location>
</feature>
<dbReference type="Proteomes" id="UP000002254">
    <property type="component" value="Chromosome 6"/>
</dbReference>
<dbReference type="FunFam" id="1.20.200.10:FF:000015">
    <property type="entry name" value="argininosuccinate lyase isoform X2"/>
    <property type="match status" value="2"/>
</dbReference>
<evidence type="ECO:0000256" key="7">
    <source>
        <dbReference type="ARBA" id="ARBA00022571"/>
    </source>
</evidence>
<comment type="subunit">
    <text evidence="12">Homotetramer. Forms tissue-specific complexes with ASS1, SLC7A1, HSP90AA1 and nitric oxide synthase NOS1, NOS2 or NOS3; the complex maintenance is independent of ASL catalytic function.</text>
</comment>
<evidence type="ECO:0000259" key="14">
    <source>
        <dbReference type="Pfam" id="PF00206"/>
    </source>
</evidence>
<dbReference type="PRINTS" id="PR00149">
    <property type="entry name" value="FUMRATELYASE"/>
</dbReference>
<dbReference type="InterPro" id="IPR020557">
    <property type="entry name" value="Fumarate_lyase_CS"/>
</dbReference>
<reference evidence="16" key="3">
    <citation type="submission" date="2025-05" db="UniProtKB">
        <authorList>
            <consortium name="Ensembl"/>
        </authorList>
    </citation>
    <scope>IDENTIFICATION</scope>
</reference>
<comment type="pathway">
    <text evidence="1">Amino-acid biosynthesis; L-arginine biosynthesis.</text>
</comment>
<evidence type="ECO:0000256" key="11">
    <source>
        <dbReference type="ARBA" id="ARBA00045522"/>
    </source>
</evidence>
<dbReference type="SUPFAM" id="SSF48557">
    <property type="entry name" value="L-aspartase-like"/>
    <property type="match status" value="1"/>
</dbReference>
<dbReference type="Gene3D" id="1.10.40.30">
    <property type="entry name" value="Fumarase/aspartase (C-terminal domain)"/>
    <property type="match status" value="1"/>
</dbReference>
<dbReference type="PROSITE" id="PS00163">
    <property type="entry name" value="FUMARATE_LYASES"/>
    <property type="match status" value="1"/>
</dbReference>
<keyword evidence="7" id="KW-0055">Arginine biosynthesis</keyword>
<dbReference type="EC" id="4.3.2.1" evidence="4"/>
<protein>
    <recommendedName>
        <fullName evidence="5">Argininosuccinate lyase</fullName>
        <ecNumber evidence="4">4.3.2.1</ecNumber>
    </recommendedName>
</protein>
<evidence type="ECO:0000256" key="12">
    <source>
        <dbReference type="ARBA" id="ARBA00046423"/>
    </source>
</evidence>
<evidence type="ECO:0000256" key="9">
    <source>
        <dbReference type="ARBA" id="ARBA00023239"/>
    </source>
</evidence>
<evidence type="ECO:0000256" key="13">
    <source>
        <dbReference type="SAM" id="MobiDB-lite"/>
    </source>
</evidence>
<evidence type="ECO:0000313" key="17">
    <source>
        <dbReference type="Proteomes" id="UP000002254"/>
    </source>
</evidence>
<reference evidence="16" key="2">
    <citation type="submission" date="2018-10" db="EMBL/GenBank/DDBJ databases">
        <title>De novo assembly of a Great Dane genome.</title>
        <authorList>
            <person name="Kidd J.M."/>
            <person name="Pendleton A.L."/>
            <person name="Shen F."/>
            <person name="Emery S."/>
        </authorList>
    </citation>
    <scope>NUCLEOTIDE SEQUENCE [LARGE SCALE GENOMIC DNA]</scope>
    <source>
        <strain evidence="16">Great Dane</strain>
    </source>
</reference>
<dbReference type="CDD" id="cd01359">
    <property type="entry name" value="Argininosuccinate_lyase"/>
    <property type="match status" value="1"/>
</dbReference>
<dbReference type="Ensembl" id="ENSCAFT00000062136.2">
    <property type="protein sequence ID" value="ENSCAFP00000055973.1"/>
    <property type="gene ID" value="ENSCAFG00000010193.5"/>
</dbReference>
<dbReference type="Gene3D" id="1.10.275.10">
    <property type="entry name" value="Fumarase/aspartase (N-terminal domain)"/>
    <property type="match status" value="1"/>
</dbReference>
<proteinExistence type="inferred from homology"/>
<reference evidence="15 17" key="1">
    <citation type="journal article" date="2005" name="Nature">
        <title>Genome sequence, comparative analysis and haplotype structure of the domestic dog.</title>
        <authorList>
            <consortium name="Broad Sequencing Platform"/>
            <person name="Lindblad-Toh K."/>
            <person name="Wade C.M."/>
            <person name="Mikkelsen T.S."/>
            <person name="Karlsson E.K."/>
            <person name="Jaffe D.B."/>
            <person name="Kamal M."/>
            <person name="Clamp M."/>
            <person name="Chang J.L."/>
            <person name="Kulbokas E.J. III"/>
            <person name="Zody M.C."/>
            <person name="Mauceli E."/>
            <person name="Xie X."/>
            <person name="Breen M."/>
            <person name="Wayne R.K."/>
            <person name="Ostrander E.A."/>
            <person name="Ponting C.P."/>
            <person name="Galibert F."/>
            <person name="Smith D.R."/>
            <person name="DeJong P.J."/>
            <person name="Kirkness E."/>
            <person name="Alvarez P."/>
            <person name="Biagi T."/>
            <person name="Brockman W."/>
            <person name="Butler J."/>
            <person name="Chin C.W."/>
            <person name="Cook A."/>
            <person name="Cuff J."/>
            <person name="Daly M.J."/>
            <person name="DeCaprio D."/>
            <person name="Gnerre S."/>
            <person name="Grabherr M."/>
            <person name="Kellis M."/>
            <person name="Kleber M."/>
            <person name="Bardeleben C."/>
            <person name="Goodstadt L."/>
            <person name="Heger A."/>
            <person name="Hitte C."/>
            <person name="Kim L."/>
            <person name="Koepfli K.P."/>
            <person name="Parker H.G."/>
            <person name="Pollinger J.P."/>
            <person name="Searle S.M."/>
            <person name="Sutter N.B."/>
            <person name="Thomas R."/>
            <person name="Webber C."/>
            <person name="Baldwin J."/>
            <person name="Abebe A."/>
            <person name="Abouelleil A."/>
            <person name="Aftuck L."/>
            <person name="Ait-Zahra M."/>
            <person name="Aldredge T."/>
            <person name="Allen N."/>
            <person name="An P."/>
            <person name="Anderson S."/>
            <person name="Antoine C."/>
            <person name="Arachchi H."/>
            <person name="Aslam A."/>
            <person name="Ayotte L."/>
            <person name="Bachantsang P."/>
            <person name="Barry A."/>
            <person name="Bayul T."/>
            <person name="Benamara M."/>
            <person name="Berlin A."/>
            <person name="Bessette D."/>
            <person name="Blitshteyn B."/>
            <person name="Bloom T."/>
            <person name="Blye J."/>
            <person name="Boguslavskiy L."/>
            <person name="Bonnet C."/>
            <person name="Boukhgalter B."/>
            <person name="Brown A."/>
            <person name="Cahill P."/>
            <person name="Calixte N."/>
            <person name="Camarata J."/>
            <person name="Cheshatsang Y."/>
            <person name="Chu J."/>
            <person name="Citroen M."/>
            <person name="Collymore A."/>
            <person name="Cooke P."/>
            <person name="Dawoe T."/>
            <person name="Daza R."/>
            <person name="Decktor K."/>
            <person name="DeGray S."/>
            <person name="Dhargay N."/>
            <person name="Dooley K."/>
            <person name="Dooley K."/>
            <person name="Dorje P."/>
            <person name="Dorjee K."/>
            <person name="Dorris L."/>
            <person name="Duffey N."/>
            <person name="Dupes A."/>
            <person name="Egbiremolen O."/>
            <person name="Elong R."/>
            <person name="Falk J."/>
            <person name="Farina A."/>
            <person name="Faro S."/>
            <person name="Ferguson D."/>
            <person name="Ferreira P."/>
            <person name="Fisher S."/>
            <person name="FitzGerald M."/>
            <person name="Foley K."/>
            <person name="Foley C."/>
            <person name="Franke A."/>
            <person name="Friedrich D."/>
            <person name="Gage D."/>
            <person name="Garber M."/>
            <person name="Gearin G."/>
            <person name="Giannoukos G."/>
            <person name="Goode T."/>
            <person name="Goyette A."/>
            <person name="Graham J."/>
            <person name="Grandbois E."/>
            <person name="Gyaltsen K."/>
            <person name="Hafez N."/>
            <person name="Hagopian D."/>
            <person name="Hagos B."/>
            <person name="Hall J."/>
            <person name="Healy C."/>
            <person name="Hegarty R."/>
            <person name="Honan T."/>
            <person name="Horn A."/>
            <person name="Houde N."/>
            <person name="Hughes L."/>
            <person name="Hunnicutt L."/>
            <person name="Husby M."/>
            <person name="Jester B."/>
            <person name="Jones C."/>
            <person name="Kamat A."/>
            <person name="Kanga B."/>
            <person name="Kells C."/>
            <person name="Khazanovich D."/>
            <person name="Kieu A.C."/>
            <person name="Kisner P."/>
            <person name="Kumar M."/>
            <person name="Lance K."/>
            <person name="Landers T."/>
            <person name="Lara M."/>
            <person name="Lee W."/>
            <person name="Leger J.P."/>
            <person name="Lennon N."/>
            <person name="Leuper L."/>
            <person name="LeVine S."/>
            <person name="Liu J."/>
            <person name="Liu X."/>
            <person name="Lokyitsang Y."/>
            <person name="Lokyitsang T."/>
            <person name="Lui A."/>
            <person name="Macdonald J."/>
            <person name="Major J."/>
            <person name="Marabella R."/>
            <person name="Maru K."/>
            <person name="Matthews C."/>
            <person name="McDonough S."/>
            <person name="Mehta T."/>
            <person name="Meldrim J."/>
            <person name="Melnikov A."/>
            <person name="Meneus L."/>
            <person name="Mihalev A."/>
            <person name="Mihova T."/>
            <person name="Miller K."/>
            <person name="Mittelman R."/>
            <person name="Mlenga V."/>
            <person name="Mulrain L."/>
            <person name="Munson G."/>
            <person name="Navidi A."/>
            <person name="Naylor J."/>
            <person name="Nguyen T."/>
            <person name="Nguyen N."/>
            <person name="Nguyen C."/>
            <person name="Nguyen T."/>
            <person name="Nicol R."/>
            <person name="Norbu N."/>
            <person name="Norbu C."/>
            <person name="Novod N."/>
            <person name="Nyima T."/>
            <person name="Olandt P."/>
            <person name="O'Neill B."/>
            <person name="O'Neill K."/>
            <person name="Osman S."/>
            <person name="Oyono L."/>
            <person name="Patti C."/>
            <person name="Perrin D."/>
            <person name="Phunkhang P."/>
            <person name="Pierre F."/>
            <person name="Priest M."/>
            <person name="Rachupka A."/>
            <person name="Raghuraman S."/>
            <person name="Rameau R."/>
            <person name="Ray V."/>
            <person name="Raymond C."/>
            <person name="Rege F."/>
            <person name="Rise C."/>
            <person name="Rogers J."/>
            <person name="Rogov P."/>
            <person name="Sahalie J."/>
            <person name="Settipalli S."/>
            <person name="Sharpe T."/>
            <person name="Shea T."/>
            <person name="Sheehan M."/>
            <person name="Sherpa N."/>
            <person name="Shi J."/>
            <person name="Shih D."/>
            <person name="Sloan J."/>
            <person name="Smith C."/>
            <person name="Sparrow T."/>
            <person name="Stalker J."/>
            <person name="Stange-Thomann N."/>
            <person name="Stavropoulos S."/>
            <person name="Stone C."/>
            <person name="Stone S."/>
            <person name="Sykes S."/>
            <person name="Tchuinga P."/>
            <person name="Tenzing P."/>
            <person name="Tesfaye S."/>
            <person name="Thoulutsang D."/>
            <person name="Thoulutsang Y."/>
            <person name="Topham K."/>
            <person name="Topping I."/>
            <person name="Tsamla T."/>
            <person name="Vassiliev H."/>
            <person name="Venkataraman V."/>
            <person name="Vo A."/>
            <person name="Wangchuk T."/>
            <person name="Wangdi T."/>
            <person name="Weiand M."/>
            <person name="Wilkinson J."/>
            <person name="Wilson A."/>
            <person name="Yadav S."/>
            <person name="Yang S."/>
            <person name="Yang X."/>
            <person name="Young G."/>
            <person name="Yu Q."/>
            <person name="Zainoun J."/>
            <person name="Zembek L."/>
            <person name="Zimmer A."/>
            <person name="Lander E.S."/>
        </authorList>
    </citation>
    <scope>NUCLEOTIDE SEQUENCE [LARGE SCALE GENOMIC DNA]</scope>
    <source>
        <strain evidence="15">Boxer</strain>
    </source>
</reference>
<dbReference type="InterPro" id="IPR024083">
    <property type="entry name" value="Fumarase/histidase_N"/>
</dbReference>
<evidence type="ECO:0000256" key="10">
    <source>
        <dbReference type="ARBA" id="ARBA00033644"/>
    </source>
</evidence>
<gene>
    <name evidence="16" type="primary">ASL</name>
</gene>
<dbReference type="AlphaFoldDB" id="A0A8C0QEX8"/>
<dbReference type="Pfam" id="PF00206">
    <property type="entry name" value="Lyase_1"/>
    <property type="match status" value="1"/>
</dbReference>
<evidence type="ECO:0000256" key="2">
    <source>
        <dbReference type="ARBA" id="ARBA00005214"/>
    </source>
</evidence>
<keyword evidence="9" id="KW-0456">Lyase</keyword>